<name>A0ABU5IPN8_9BURK</name>
<comment type="caution">
    <text evidence="2">The sequence shown here is derived from an EMBL/GenBank/DDBJ whole genome shotgun (WGS) entry which is preliminary data.</text>
</comment>
<dbReference type="RefSeq" id="WP_322468183.1">
    <property type="nucleotide sequence ID" value="NZ_JAXOJX010000086.1"/>
</dbReference>
<accession>A0ABU5IPN8</accession>
<sequence length="149" mass="16845">MNIDRFKDQHTQIFDAIAQLRRHAHAGIVEHADQIARLVVAMSGVIKLHLAAEDHTLYPALEAANNRQLSQLGRQFQVEMASIAAAYTAFARQWNTAAQVRADPDGFRAQANQVLRSVFERMQREDRDFYPAVERNLATPAHRSPLPMS</sequence>
<dbReference type="Proteomes" id="UP001293718">
    <property type="component" value="Unassembled WGS sequence"/>
</dbReference>
<evidence type="ECO:0000313" key="2">
    <source>
        <dbReference type="EMBL" id="MDZ5460867.1"/>
    </source>
</evidence>
<protein>
    <submittedName>
        <fullName evidence="2">Hemerythrin domain-containing protein</fullName>
    </submittedName>
</protein>
<feature type="domain" description="Hemerythrin-like" evidence="1">
    <location>
        <begin position="3"/>
        <end position="133"/>
    </location>
</feature>
<dbReference type="Gene3D" id="1.20.120.520">
    <property type="entry name" value="nmb1532 protein domain like"/>
    <property type="match status" value="1"/>
</dbReference>
<reference evidence="2 3" key="1">
    <citation type="submission" date="2023-11" db="EMBL/GenBank/DDBJ databases">
        <title>Draft genome of Azohydromonas lata strain H1 (DSM1123), a polyhydroxyalkanoate producer.</title>
        <authorList>
            <person name="Traversa D."/>
            <person name="D'Addabbo P."/>
            <person name="Pazzani C."/>
            <person name="Manzari C."/>
            <person name="Chiara M."/>
            <person name="Scrascia M."/>
        </authorList>
    </citation>
    <scope>NUCLEOTIDE SEQUENCE [LARGE SCALE GENOMIC DNA]</scope>
    <source>
        <strain evidence="2 3">H1</strain>
    </source>
</reference>
<dbReference type="EMBL" id="JAXOJX010000086">
    <property type="protein sequence ID" value="MDZ5460867.1"/>
    <property type="molecule type" value="Genomic_DNA"/>
</dbReference>
<organism evidence="2 3">
    <name type="scientific">Azohydromonas lata</name>
    <dbReference type="NCBI Taxonomy" id="45677"/>
    <lineage>
        <taxon>Bacteria</taxon>
        <taxon>Pseudomonadati</taxon>
        <taxon>Pseudomonadota</taxon>
        <taxon>Betaproteobacteria</taxon>
        <taxon>Burkholderiales</taxon>
        <taxon>Sphaerotilaceae</taxon>
        <taxon>Azohydromonas</taxon>
    </lineage>
</organism>
<gene>
    <name evidence="2" type="ORF">SM757_30250</name>
</gene>
<keyword evidence="3" id="KW-1185">Reference proteome</keyword>
<dbReference type="Pfam" id="PF01814">
    <property type="entry name" value="Hemerythrin"/>
    <property type="match status" value="1"/>
</dbReference>
<proteinExistence type="predicted"/>
<evidence type="ECO:0000259" key="1">
    <source>
        <dbReference type="Pfam" id="PF01814"/>
    </source>
</evidence>
<dbReference type="InterPro" id="IPR012312">
    <property type="entry name" value="Hemerythrin-like"/>
</dbReference>
<evidence type="ECO:0000313" key="3">
    <source>
        <dbReference type="Proteomes" id="UP001293718"/>
    </source>
</evidence>